<dbReference type="Proteomes" id="UP000315295">
    <property type="component" value="Unassembled WGS sequence"/>
</dbReference>
<sequence>MRKLRNFQVKARDLKSTKPNQVTHYEKLLNSKTPLTSLKLCKHFLKERTIKTRKRT</sequence>
<evidence type="ECO:0000313" key="2">
    <source>
        <dbReference type="Proteomes" id="UP000315295"/>
    </source>
</evidence>
<comment type="caution">
    <text evidence="1">The sequence shown here is derived from an EMBL/GenBank/DDBJ whole genome shotgun (WGS) entry which is preliminary data.</text>
</comment>
<reference evidence="1 2" key="1">
    <citation type="journal article" date="2019" name="G3 (Bethesda)">
        <title>Sequencing of a Wild Apple (Malus baccata) Genome Unravels the Differences Between Cultivated and Wild Apple Species Regarding Disease Resistance and Cold Tolerance.</title>
        <authorList>
            <person name="Chen X."/>
        </authorList>
    </citation>
    <scope>NUCLEOTIDE SEQUENCE [LARGE SCALE GENOMIC DNA]</scope>
    <source>
        <strain evidence="2">cv. Shandingzi</strain>
        <tissue evidence="1">Leaves</tissue>
    </source>
</reference>
<gene>
    <name evidence="1" type="ORF">C1H46_037506</name>
</gene>
<accession>A0A540KRX5</accession>
<dbReference type="AlphaFoldDB" id="A0A540KRX5"/>
<dbReference type="EMBL" id="VIEB01000995">
    <property type="protein sequence ID" value="TQD76960.1"/>
    <property type="molecule type" value="Genomic_DNA"/>
</dbReference>
<evidence type="ECO:0000313" key="1">
    <source>
        <dbReference type="EMBL" id="TQD76960.1"/>
    </source>
</evidence>
<proteinExistence type="predicted"/>
<protein>
    <submittedName>
        <fullName evidence="1">Uncharacterized protein</fullName>
    </submittedName>
</protein>
<keyword evidence="2" id="KW-1185">Reference proteome</keyword>
<organism evidence="1 2">
    <name type="scientific">Malus baccata</name>
    <name type="common">Siberian crab apple</name>
    <name type="synonym">Pyrus baccata</name>
    <dbReference type="NCBI Taxonomy" id="106549"/>
    <lineage>
        <taxon>Eukaryota</taxon>
        <taxon>Viridiplantae</taxon>
        <taxon>Streptophyta</taxon>
        <taxon>Embryophyta</taxon>
        <taxon>Tracheophyta</taxon>
        <taxon>Spermatophyta</taxon>
        <taxon>Magnoliopsida</taxon>
        <taxon>eudicotyledons</taxon>
        <taxon>Gunneridae</taxon>
        <taxon>Pentapetalae</taxon>
        <taxon>rosids</taxon>
        <taxon>fabids</taxon>
        <taxon>Rosales</taxon>
        <taxon>Rosaceae</taxon>
        <taxon>Amygdaloideae</taxon>
        <taxon>Maleae</taxon>
        <taxon>Malus</taxon>
    </lineage>
</organism>
<name>A0A540KRX5_MALBA</name>